<dbReference type="Pfam" id="PF24827">
    <property type="entry name" value="AstE_AspA_cat"/>
    <property type="match status" value="1"/>
</dbReference>
<dbReference type="CDD" id="cd06251">
    <property type="entry name" value="M14_ASTE_ASPA-like"/>
    <property type="match status" value="1"/>
</dbReference>
<proteinExistence type="predicted"/>
<dbReference type="PIRSF" id="PIRSF039012">
    <property type="entry name" value="ASP"/>
    <property type="match status" value="1"/>
</dbReference>
<dbReference type="GO" id="GO:0016811">
    <property type="term" value="F:hydrolase activity, acting on carbon-nitrogen (but not peptide) bonds, in linear amides"/>
    <property type="evidence" value="ECO:0007669"/>
    <property type="project" value="InterPro"/>
</dbReference>
<dbReference type="InterPro" id="IPR055438">
    <property type="entry name" value="AstE_AspA_cat"/>
</dbReference>
<evidence type="ECO:0000259" key="6">
    <source>
        <dbReference type="Pfam" id="PF24827"/>
    </source>
</evidence>
<dbReference type="PANTHER" id="PTHR37326">
    <property type="entry name" value="BLL3975 PROTEIN"/>
    <property type="match status" value="1"/>
</dbReference>
<dbReference type="RefSeq" id="WP_145450557.1">
    <property type="nucleotide sequence ID" value="NZ_CP037421.1"/>
</dbReference>
<gene>
    <name evidence="7" type="ORF">Enr10x_31670</name>
</gene>
<keyword evidence="4" id="KW-0862">Zinc</keyword>
<dbReference type="PANTHER" id="PTHR37326:SF1">
    <property type="entry name" value="BLL3975 PROTEIN"/>
    <property type="match status" value="1"/>
</dbReference>
<dbReference type="GO" id="GO:0046872">
    <property type="term" value="F:metal ion binding"/>
    <property type="evidence" value="ECO:0007669"/>
    <property type="project" value="UniProtKB-KW"/>
</dbReference>
<organism evidence="7 8">
    <name type="scientific">Gimesia panareensis</name>
    <dbReference type="NCBI Taxonomy" id="2527978"/>
    <lineage>
        <taxon>Bacteria</taxon>
        <taxon>Pseudomonadati</taxon>
        <taxon>Planctomycetota</taxon>
        <taxon>Planctomycetia</taxon>
        <taxon>Planctomycetales</taxon>
        <taxon>Planctomycetaceae</taxon>
        <taxon>Gimesia</taxon>
    </lineage>
</organism>
<evidence type="ECO:0000313" key="7">
    <source>
        <dbReference type="EMBL" id="QDT27833.1"/>
    </source>
</evidence>
<evidence type="ECO:0000256" key="2">
    <source>
        <dbReference type="ARBA" id="ARBA00022723"/>
    </source>
</evidence>
<sequence>MKKTRPRKPIDQWNGDPIPPGTSRDVKLAVSESYSSMTVKIPIHIRRAEKEGPVVFVTAALHGDEINGTGAVRQLIQDTELQLLRGSVIFVPVLNLLAFDRHSRYLPDRRDLNRSFPGSANGSLASRMARIIFDEIVSRSDYGIDLHTASVRRTNYPNVRGDMSSREVKRLAQAFGSEIIINGKGPQGAFRREACAAGCPTIIMEGGEVWKVEPGIVESAVRGVRNVLRNLEMLDGEPESPEYQIIVDKTNWVRAERGGFLKFHVKPGDIVKKDQPLATNTTLLGRERSMLYAPFDSVVIGMTTLPAISPGEPVCHLGKLPPKTRPSRIRRSRSEEDSLEGQVAEELSTNLVVEEPSEEAQQLRQHTAGNGEATAAE</sequence>
<protein>
    <submittedName>
        <fullName evidence="7">Succinylglutamate desuccinylase / Aspartoacylase family protein</fullName>
    </submittedName>
</protein>
<evidence type="ECO:0000256" key="4">
    <source>
        <dbReference type="ARBA" id="ARBA00022833"/>
    </source>
</evidence>
<dbReference type="InterPro" id="IPR053138">
    <property type="entry name" value="N-alpha-Ac-DABA_deacetylase"/>
</dbReference>
<evidence type="ECO:0000313" key="8">
    <source>
        <dbReference type="Proteomes" id="UP000315647"/>
    </source>
</evidence>
<dbReference type="InterPro" id="IPR043795">
    <property type="entry name" value="N-alpha-Ac-DABA-like"/>
</dbReference>
<dbReference type="Proteomes" id="UP000315647">
    <property type="component" value="Chromosome"/>
</dbReference>
<reference evidence="7 8" key="1">
    <citation type="submission" date="2019-03" db="EMBL/GenBank/DDBJ databases">
        <title>Deep-cultivation of Planctomycetes and their phenomic and genomic characterization uncovers novel biology.</title>
        <authorList>
            <person name="Wiegand S."/>
            <person name="Jogler M."/>
            <person name="Boedeker C."/>
            <person name="Pinto D."/>
            <person name="Vollmers J."/>
            <person name="Rivas-Marin E."/>
            <person name="Kohn T."/>
            <person name="Peeters S.H."/>
            <person name="Heuer A."/>
            <person name="Rast P."/>
            <person name="Oberbeckmann S."/>
            <person name="Bunk B."/>
            <person name="Jeske O."/>
            <person name="Meyerdierks A."/>
            <person name="Storesund J.E."/>
            <person name="Kallscheuer N."/>
            <person name="Luecker S."/>
            <person name="Lage O.M."/>
            <person name="Pohl T."/>
            <person name="Merkel B.J."/>
            <person name="Hornburger P."/>
            <person name="Mueller R.-W."/>
            <person name="Bruemmer F."/>
            <person name="Labrenz M."/>
            <person name="Spormann A.M."/>
            <person name="Op den Camp H."/>
            <person name="Overmann J."/>
            <person name="Amann R."/>
            <person name="Jetten M.S.M."/>
            <person name="Mascher T."/>
            <person name="Medema M.H."/>
            <person name="Devos D.P."/>
            <person name="Kaster A.-K."/>
            <person name="Ovreas L."/>
            <person name="Rohde M."/>
            <person name="Galperin M.Y."/>
            <person name="Jogler C."/>
        </authorList>
    </citation>
    <scope>NUCLEOTIDE SEQUENCE [LARGE SCALE GENOMIC DNA]</scope>
    <source>
        <strain evidence="7 8">Enr10</strain>
    </source>
</reference>
<feature type="region of interest" description="Disordered" evidence="5">
    <location>
        <begin position="318"/>
        <end position="377"/>
    </location>
</feature>
<evidence type="ECO:0000256" key="5">
    <source>
        <dbReference type="SAM" id="MobiDB-lite"/>
    </source>
</evidence>
<evidence type="ECO:0000256" key="1">
    <source>
        <dbReference type="ARBA" id="ARBA00001947"/>
    </source>
</evidence>
<dbReference type="Gene3D" id="3.40.630.10">
    <property type="entry name" value="Zn peptidases"/>
    <property type="match status" value="1"/>
</dbReference>
<name>A0A517Q880_9PLAN</name>
<feature type="domain" description="Succinylglutamate desuccinylase/Aspartoacylase catalytic" evidence="6">
    <location>
        <begin position="52"/>
        <end position="229"/>
    </location>
</feature>
<evidence type="ECO:0000256" key="3">
    <source>
        <dbReference type="ARBA" id="ARBA00022801"/>
    </source>
</evidence>
<comment type="cofactor">
    <cofactor evidence="1">
        <name>Zn(2+)</name>
        <dbReference type="ChEBI" id="CHEBI:29105"/>
    </cofactor>
</comment>
<dbReference type="SUPFAM" id="SSF53187">
    <property type="entry name" value="Zn-dependent exopeptidases"/>
    <property type="match status" value="1"/>
</dbReference>
<feature type="region of interest" description="Disordered" evidence="5">
    <location>
        <begin position="1"/>
        <end position="22"/>
    </location>
</feature>
<keyword evidence="3" id="KW-0378">Hydrolase</keyword>
<dbReference type="EMBL" id="CP037421">
    <property type="protein sequence ID" value="QDT27833.1"/>
    <property type="molecule type" value="Genomic_DNA"/>
</dbReference>
<dbReference type="AlphaFoldDB" id="A0A517Q880"/>
<keyword evidence="2" id="KW-0479">Metal-binding</keyword>
<keyword evidence="8" id="KW-1185">Reference proteome</keyword>
<dbReference type="GO" id="GO:0016788">
    <property type="term" value="F:hydrolase activity, acting on ester bonds"/>
    <property type="evidence" value="ECO:0007669"/>
    <property type="project" value="InterPro"/>
</dbReference>
<accession>A0A517Q880</accession>
<feature type="compositionally biased region" description="Polar residues" evidence="5">
    <location>
        <begin position="359"/>
        <end position="368"/>
    </location>
</feature>